<gene>
    <name evidence="2" type="primary">cas5e</name>
    <name evidence="2" type="ORF">DP939_22130</name>
</gene>
<evidence type="ECO:0000313" key="2">
    <source>
        <dbReference type="EMBL" id="RBQ18065.1"/>
    </source>
</evidence>
<dbReference type="Pfam" id="PF09704">
    <property type="entry name" value="Cas_Cas5d"/>
    <property type="match status" value="1"/>
</dbReference>
<keyword evidence="1" id="KW-0051">Antiviral defense</keyword>
<protein>
    <submittedName>
        <fullName evidence="2">Type I-E CRISPR-associated protein Cas5/CasD</fullName>
    </submittedName>
</protein>
<accession>A0A366LVT7</accession>
<dbReference type="GO" id="GO:0003723">
    <property type="term" value="F:RNA binding"/>
    <property type="evidence" value="ECO:0007669"/>
    <property type="project" value="InterPro"/>
</dbReference>
<evidence type="ECO:0000313" key="3">
    <source>
        <dbReference type="Proteomes" id="UP000253303"/>
    </source>
</evidence>
<reference evidence="2 3" key="1">
    <citation type="submission" date="2018-06" db="EMBL/GenBank/DDBJ databases">
        <title>Sphaerisporangium craniellae sp. nov., isolated from a marine sponge in the South China Sea.</title>
        <authorList>
            <person name="Li L."/>
        </authorList>
    </citation>
    <scope>NUCLEOTIDE SEQUENCE [LARGE SCALE GENOMIC DNA]</scope>
    <source>
        <strain evidence="2 3">LHW63015</strain>
    </source>
</reference>
<dbReference type="GO" id="GO:0051607">
    <property type="term" value="P:defense response to virus"/>
    <property type="evidence" value="ECO:0007669"/>
    <property type="project" value="UniProtKB-KW"/>
</dbReference>
<dbReference type="NCBIfam" id="TIGR01868">
    <property type="entry name" value="casD_Cas5e"/>
    <property type="match status" value="1"/>
</dbReference>
<evidence type="ECO:0000256" key="1">
    <source>
        <dbReference type="ARBA" id="ARBA00023118"/>
    </source>
</evidence>
<name>A0A366LVT7_9ACTN</name>
<dbReference type="Gene3D" id="3.30.70.2660">
    <property type="match status" value="1"/>
</dbReference>
<dbReference type="RefSeq" id="WP_113982665.1">
    <property type="nucleotide sequence ID" value="NZ_QMEY01000009.1"/>
</dbReference>
<dbReference type="AlphaFoldDB" id="A0A366LVT7"/>
<keyword evidence="3" id="KW-1185">Reference proteome</keyword>
<dbReference type="GO" id="GO:0043571">
    <property type="term" value="P:maintenance of CRISPR repeat elements"/>
    <property type="evidence" value="ECO:0007669"/>
    <property type="project" value="InterPro"/>
</dbReference>
<dbReference type="InterPro" id="IPR010147">
    <property type="entry name" value="CRISPR-assoc_prot_CasD"/>
</dbReference>
<dbReference type="NCBIfam" id="TIGR02593">
    <property type="entry name" value="CRISPR_cas5"/>
    <property type="match status" value="1"/>
</dbReference>
<proteinExistence type="predicted"/>
<comment type="caution">
    <text evidence="2">The sequence shown here is derived from an EMBL/GenBank/DDBJ whole genome shotgun (WGS) entry which is preliminary data.</text>
</comment>
<dbReference type="Proteomes" id="UP000253303">
    <property type="component" value="Unassembled WGS sequence"/>
</dbReference>
<dbReference type="OrthoDB" id="3189549at2"/>
<sequence length="253" mass="28021">MSGLVLRLAGPLQSWGEHSAFTERDTQRFPTRSGLIGMFAGAYGLCRGESLDRFGDLEFVIRIDRPGVPLVDFHTVGGGRSRQQTVPTSEGGRRSVETATIVTRRHYLSDAVFVVGVIGPPDVIKPLGDRLARPRWQPYLGRRSCPPDPPLLLRRTDDPHQDLAEHVPVARRLPQSNGNPTPEPQLEFVREGADSRATAVAELLDAPVSFARFDRRYLLRTVSVTPHHVPARLWLGHGTEYQKALFDYAGGTS</sequence>
<organism evidence="2 3">
    <name type="scientific">Spongiactinospora rosea</name>
    <dbReference type="NCBI Taxonomy" id="2248750"/>
    <lineage>
        <taxon>Bacteria</taxon>
        <taxon>Bacillati</taxon>
        <taxon>Actinomycetota</taxon>
        <taxon>Actinomycetes</taxon>
        <taxon>Streptosporangiales</taxon>
        <taxon>Streptosporangiaceae</taxon>
        <taxon>Spongiactinospora</taxon>
    </lineage>
</organism>
<dbReference type="InterPro" id="IPR013422">
    <property type="entry name" value="CRISPR-assoc_prot_Cas5_N"/>
</dbReference>
<dbReference type="CDD" id="cd09693">
    <property type="entry name" value="Cas5_I"/>
    <property type="match status" value="1"/>
</dbReference>
<dbReference type="EMBL" id="QMEY01000009">
    <property type="protein sequence ID" value="RBQ18065.1"/>
    <property type="molecule type" value="Genomic_DNA"/>
</dbReference>
<dbReference type="InterPro" id="IPR021124">
    <property type="entry name" value="CRISPR-assoc_prot_Cas5"/>
</dbReference>